<dbReference type="Proteomes" id="UP000308836">
    <property type="component" value="Unassembled WGS sequence"/>
</dbReference>
<sequence length="136" mass="15812">MDLRRRKNMKDQNEIFALVRRYQAAIHTQDIEAFKSLWTGKNNTLISITDSYSGLDSITRDFLIGGIQGAYERIELIAEDIQVRFVAEELAIVIFQYRTECVRRETGESYGIRGLETQVVQKVDGQWKLVHVHYSK</sequence>
<accession>A0AC61R793</accession>
<name>A0AC61R793_9FIRM</name>
<evidence type="ECO:0000313" key="1">
    <source>
        <dbReference type="EMBL" id="TGY65753.1"/>
    </source>
</evidence>
<comment type="caution">
    <text evidence="1">The sequence shown here is derived from an EMBL/GenBank/DDBJ whole genome shotgun (WGS) entry which is preliminary data.</text>
</comment>
<proteinExistence type="predicted"/>
<gene>
    <name evidence="1" type="ORF">E5336_07165</name>
</gene>
<evidence type="ECO:0000313" key="2">
    <source>
        <dbReference type="Proteomes" id="UP000308836"/>
    </source>
</evidence>
<organism evidence="1 2">
    <name type="scientific">Dubosiella muris</name>
    <dbReference type="NCBI Taxonomy" id="3038133"/>
    <lineage>
        <taxon>Bacteria</taxon>
        <taxon>Bacillati</taxon>
        <taxon>Bacillota</taxon>
        <taxon>Erysipelotrichia</taxon>
        <taxon>Erysipelotrichales</taxon>
        <taxon>Erysipelotrichaceae</taxon>
        <taxon>Dubosiella</taxon>
    </lineage>
</organism>
<protein>
    <submittedName>
        <fullName evidence="1">Nuclear transport factor 2 family protein</fullName>
    </submittedName>
</protein>
<dbReference type="EMBL" id="SRYG01000013">
    <property type="protein sequence ID" value="TGY65753.1"/>
    <property type="molecule type" value="Genomic_DNA"/>
</dbReference>
<reference evidence="1" key="1">
    <citation type="submission" date="2019-04" db="EMBL/GenBank/DDBJ databases">
        <title>Microbes associate with the intestines of laboratory mice.</title>
        <authorList>
            <person name="Navarre W."/>
            <person name="Wong E."/>
            <person name="Huang K."/>
            <person name="Tropini C."/>
            <person name="Ng K."/>
            <person name="Yu B."/>
        </authorList>
    </citation>
    <scope>NUCLEOTIDE SEQUENCE</scope>
    <source>
        <strain evidence="1">NM09_H32</strain>
    </source>
</reference>
<keyword evidence="2" id="KW-1185">Reference proteome</keyword>